<reference evidence="8 9" key="1">
    <citation type="journal article" date="2004" name="Nature">
        <title>Genome evolution in yeasts.</title>
        <authorList>
            <consortium name="Genolevures"/>
            <person name="Dujon B."/>
            <person name="Sherman D."/>
            <person name="Fischer G."/>
            <person name="Durrens P."/>
            <person name="Casaregola S."/>
            <person name="Lafontaine I."/>
            <person name="de Montigny J."/>
            <person name="Marck C."/>
            <person name="Neuveglise C."/>
            <person name="Talla E."/>
            <person name="Goffard N."/>
            <person name="Frangeul L."/>
            <person name="Aigle M."/>
            <person name="Anthouard V."/>
            <person name="Babour A."/>
            <person name="Barbe V."/>
            <person name="Barnay S."/>
            <person name="Blanchin S."/>
            <person name="Beckerich J.M."/>
            <person name="Beyne E."/>
            <person name="Bleykasten C."/>
            <person name="Boisrame A."/>
            <person name="Boyer J."/>
            <person name="Cattolico L."/>
            <person name="Confanioleri F."/>
            <person name="de Daruvar A."/>
            <person name="Despons L."/>
            <person name="Fabre E."/>
            <person name="Fairhead C."/>
            <person name="Ferry-Dumazet H."/>
            <person name="Groppi A."/>
            <person name="Hantraye F."/>
            <person name="Hennequin C."/>
            <person name="Jauniaux N."/>
            <person name="Joyet P."/>
            <person name="Kachouri R."/>
            <person name="Kerrest A."/>
            <person name="Koszul R."/>
            <person name="Lemaire M."/>
            <person name="Lesur I."/>
            <person name="Ma L."/>
            <person name="Muller H."/>
            <person name="Nicaud J.M."/>
            <person name="Nikolski M."/>
            <person name="Oztas S."/>
            <person name="Ozier-Kalogeropoulos O."/>
            <person name="Pellenz S."/>
            <person name="Potier S."/>
            <person name="Richard G.F."/>
            <person name="Straub M.L."/>
            <person name="Suleau A."/>
            <person name="Swennene D."/>
            <person name="Tekaia F."/>
            <person name="Wesolowski-Louvel M."/>
            <person name="Westhof E."/>
            <person name="Wirth B."/>
            <person name="Zeniou-Meyer M."/>
            <person name="Zivanovic I."/>
            <person name="Bolotin-Fukuhara M."/>
            <person name="Thierry A."/>
            <person name="Bouchier C."/>
            <person name="Caudron B."/>
            <person name="Scarpelli C."/>
            <person name="Gaillardin C."/>
            <person name="Weissenbach J."/>
            <person name="Wincker P."/>
            <person name="Souciet J.L."/>
        </authorList>
    </citation>
    <scope>NUCLEOTIDE SEQUENCE [LARGE SCALE GENOMIC DNA]</scope>
    <source>
        <strain evidence="9">ATCC 36239 / CBS 767 / BCRC 21394 / JCM 1990 / NBRC 0083 / IGC 2968</strain>
    </source>
</reference>
<dbReference type="SUPFAM" id="SSF51395">
    <property type="entry name" value="FMN-linked oxidoreductases"/>
    <property type="match status" value="1"/>
</dbReference>
<dbReference type="EMBL" id="CR382135">
    <property type="protein sequence ID" value="CAR65534.1"/>
    <property type="molecule type" value="Genomic_DNA"/>
</dbReference>
<dbReference type="CDD" id="cd02933">
    <property type="entry name" value="OYE_like_FMN"/>
    <property type="match status" value="1"/>
</dbReference>
<dbReference type="OMA" id="YRNDENH"/>
<comment type="cofactor">
    <cofactor evidence="1">
        <name>FMN</name>
        <dbReference type="ChEBI" id="CHEBI:58210"/>
    </cofactor>
</comment>
<evidence type="ECO:0000313" key="9">
    <source>
        <dbReference type="Proteomes" id="UP000000599"/>
    </source>
</evidence>
<evidence type="ECO:0000313" key="8">
    <source>
        <dbReference type="EMBL" id="CAR65534.1"/>
    </source>
</evidence>
<accession>B5RT72</accession>
<dbReference type="InParanoid" id="B5RT72"/>
<comment type="function">
    <text evidence="4">Oxidoreductase that binds mammalian estrogens with high affinity.</text>
</comment>
<dbReference type="GO" id="GO:0003959">
    <property type="term" value="F:NADPH dehydrogenase activity"/>
    <property type="evidence" value="ECO:0007669"/>
    <property type="project" value="TreeGrafter"/>
</dbReference>
<dbReference type="PANTHER" id="PTHR22893">
    <property type="entry name" value="NADH OXIDOREDUCTASE-RELATED"/>
    <property type="match status" value="1"/>
</dbReference>
<dbReference type="eggNOG" id="KOG0134">
    <property type="taxonomic scope" value="Eukaryota"/>
</dbReference>
<dbReference type="Proteomes" id="UP000000599">
    <property type="component" value="Chromosome C"/>
</dbReference>
<evidence type="ECO:0000256" key="6">
    <source>
        <dbReference type="ARBA" id="ARBA00075326"/>
    </source>
</evidence>
<dbReference type="OrthoDB" id="276546at2759"/>
<dbReference type="InterPro" id="IPR045247">
    <property type="entry name" value="Oye-like"/>
</dbReference>
<dbReference type="GO" id="GO:0010181">
    <property type="term" value="F:FMN binding"/>
    <property type="evidence" value="ECO:0007669"/>
    <property type="project" value="InterPro"/>
</dbReference>
<feature type="domain" description="NADH:flavin oxidoreductase/NADH oxidase N-terminal" evidence="7">
    <location>
        <begin position="13"/>
        <end position="361"/>
    </location>
</feature>
<dbReference type="GO" id="GO:0042562">
    <property type="term" value="F:hormone binding"/>
    <property type="evidence" value="ECO:0007669"/>
    <property type="project" value="UniProtKB-ARBA"/>
</dbReference>
<dbReference type="PANTHER" id="PTHR22893:SF91">
    <property type="entry name" value="NADPH DEHYDROGENASE 2-RELATED"/>
    <property type="match status" value="1"/>
</dbReference>
<protein>
    <recommendedName>
        <fullName evidence="5">Probable NADPH dehydrogenase</fullName>
    </recommendedName>
    <alternativeName>
        <fullName evidence="6">Estrogen-binding protein</fullName>
    </alternativeName>
</protein>
<name>B5RT72_DEBHA</name>
<evidence type="ECO:0000256" key="4">
    <source>
        <dbReference type="ARBA" id="ARBA00056646"/>
    </source>
</evidence>
<dbReference type="GeneID" id="8998310"/>
<evidence type="ECO:0000259" key="7">
    <source>
        <dbReference type="Pfam" id="PF00724"/>
    </source>
</evidence>
<sequence>MTATKISPLKETDLFKPIKVGQHTLTNKVTFAPTTRNRALKDHTPSDLELEYYDKRSKFPGSLLITEATFVSEQGGLYANVPGIWNDKHVNAWKRITDKVHQNGSFISCQFWFLGRVADPKLLKEHGLDLVSSSALYPNDDFKKKAETAGNPVRALTEQEIHDLIYDSYTKAAKNAMAAGFDYIELHSAHGYLLDQFLQPATNERTDKYGGSVENRARFLLELIDQLITIVGANKLAIRISPWAKFQGMKAEQDSTHPITTFSYVLHELQKRADNGNEFAYVSIVEPRVQGNVDVDKSEQKGDNTFVEQIWKGIILKSGNYTYDAPHFNTLLNDISDNRTLVGFSRYYTSNPDLVKRLYEGWDLTPYDRDTFYTNNNWRYNTWTNYNEKDEVNKDAEIERLAQAIEGIKVK</sequence>
<dbReference type="AlphaFoldDB" id="B5RT72"/>
<evidence type="ECO:0000256" key="5">
    <source>
        <dbReference type="ARBA" id="ARBA00067604"/>
    </source>
</evidence>
<keyword evidence="3" id="KW-0285">Flavoprotein</keyword>
<evidence type="ECO:0000256" key="1">
    <source>
        <dbReference type="ARBA" id="ARBA00001917"/>
    </source>
</evidence>
<keyword evidence="9" id="KW-1185">Reference proteome</keyword>
<dbReference type="FunFam" id="3.20.20.70:FF:000138">
    <property type="entry name" value="NADPH dehydrogenase 1"/>
    <property type="match status" value="1"/>
</dbReference>
<evidence type="ECO:0000256" key="3">
    <source>
        <dbReference type="ARBA" id="ARBA00022643"/>
    </source>
</evidence>
<dbReference type="Gene3D" id="3.20.20.70">
    <property type="entry name" value="Aldolase class I"/>
    <property type="match status" value="1"/>
</dbReference>
<organism evidence="8 9">
    <name type="scientific">Debaryomyces hansenii (strain ATCC 36239 / CBS 767 / BCRC 21394 / JCM 1990 / NBRC 0083 / IGC 2968)</name>
    <name type="common">Yeast</name>
    <name type="synonym">Torulaspora hansenii</name>
    <dbReference type="NCBI Taxonomy" id="284592"/>
    <lineage>
        <taxon>Eukaryota</taxon>
        <taxon>Fungi</taxon>
        <taxon>Dikarya</taxon>
        <taxon>Ascomycota</taxon>
        <taxon>Saccharomycotina</taxon>
        <taxon>Pichiomycetes</taxon>
        <taxon>Debaryomycetaceae</taxon>
        <taxon>Debaryomyces</taxon>
    </lineage>
</organism>
<dbReference type="InterPro" id="IPR013785">
    <property type="entry name" value="Aldolase_TIM"/>
</dbReference>
<dbReference type="KEGG" id="dha:DEHA2C04576g"/>
<dbReference type="Pfam" id="PF00724">
    <property type="entry name" value="Oxidored_FMN"/>
    <property type="match status" value="1"/>
</dbReference>
<dbReference type="HOGENOM" id="CLU_012153_0_0_1"/>
<dbReference type="RefSeq" id="XP_002770168.1">
    <property type="nucleotide sequence ID" value="XM_002770122.1"/>
</dbReference>
<evidence type="ECO:0000256" key="2">
    <source>
        <dbReference type="ARBA" id="ARBA00005979"/>
    </source>
</evidence>
<proteinExistence type="inferred from homology"/>
<keyword evidence="3" id="KW-0288">FMN</keyword>
<dbReference type="VEuPathDB" id="FungiDB:DEHA2C04576g"/>
<dbReference type="InterPro" id="IPR001155">
    <property type="entry name" value="OxRdtase_FMN_N"/>
</dbReference>
<comment type="similarity">
    <text evidence="2">Belongs to the NADH:flavin oxidoreductase/NADH oxidase family.</text>
</comment>
<gene>
    <name evidence="8" type="ordered locus">DEHA2C04576g</name>
</gene>